<dbReference type="Proteomes" id="UP001595945">
    <property type="component" value="Unassembled WGS sequence"/>
</dbReference>
<dbReference type="AlphaFoldDB" id="A0ABD5Q6D3"/>
<keyword evidence="3" id="KW-1185">Reference proteome</keyword>
<sequence length="178" mass="19204">MPSRRAVIAGTGTVAGGVVLGWVATGGLAQTGRVVRKRIGVSWEYGGGELWHGDLLQTHIGPDGEIGLAYDPSYVGPAVTGPRDVSVGDHLHEALEDEFRNVEYRLGVCGTADGEDCAYRILRAGRDGFNRAQLADSATVTDFADRLFVHEVTETSEWSGTATVAEFDFDRRHTDRGR</sequence>
<keyword evidence="1" id="KW-0472">Membrane</keyword>
<gene>
    <name evidence="2" type="ORF">ACFO9K_14505</name>
</gene>
<dbReference type="RefSeq" id="WP_254268868.1">
    <property type="nucleotide sequence ID" value="NZ_CP100400.1"/>
</dbReference>
<proteinExistence type="predicted"/>
<evidence type="ECO:0000313" key="3">
    <source>
        <dbReference type="Proteomes" id="UP001595945"/>
    </source>
</evidence>
<evidence type="ECO:0000313" key="2">
    <source>
        <dbReference type="EMBL" id="MFC4825469.1"/>
    </source>
</evidence>
<organism evidence="2 3">
    <name type="scientific">Halorussus aquaticus</name>
    <dbReference type="NCBI Taxonomy" id="2953748"/>
    <lineage>
        <taxon>Archaea</taxon>
        <taxon>Methanobacteriati</taxon>
        <taxon>Methanobacteriota</taxon>
        <taxon>Stenosarchaea group</taxon>
        <taxon>Halobacteria</taxon>
        <taxon>Halobacteriales</taxon>
        <taxon>Haladaptataceae</taxon>
        <taxon>Halorussus</taxon>
    </lineage>
</organism>
<keyword evidence="1" id="KW-0812">Transmembrane</keyword>
<comment type="caution">
    <text evidence="2">The sequence shown here is derived from an EMBL/GenBank/DDBJ whole genome shotgun (WGS) entry which is preliminary data.</text>
</comment>
<keyword evidence="1" id="KW-1133">Transmembrane helix</keyword>
<feature type="transmembrane region" description="Helical" evidence="1">
    <location>
        <begin position="6"/>
        <end position="29"/>
    </location>
</feature>
<dbReference type="GeneID" id="73043813"/>
<dbReference type="EMBL" id="JBHSHT010000002">
    <property type="protein sequence ID" value="MFC4825469.1"/>
    <property type="molecule type" value="Genomic_DNA"/>
</dbReference>
<dbReference type="InterPro" id="IPR006311">
    <property type="entry name" value="TAT_signal"/>
</dbReference>
<protein>
    <submittedName>
        <fullName evidence="2">Uncharacterized protein</fullName>
    </submittedName>
</protein>
<accession>A0ABD5Q6D3</accession>
<dbReference type="PROSITE" id="PS51318">
    <property type="entry name" value="TAT"/>
    <property type="match status" value="1"/>
</dbReference>
<reference evidence="2 3" key="1">
    <citation type="journal article" date="2019" name="Int. J. Syst. Evol. Microbiol.">
        <title>The Global Catalogue of Microorganisms (GCM) 10K type strain sequencing project: providing services to taxonomists for standard genome sequencing and annotation.</title>
        <authorList>
            <consortium name="The Broad Institute Genomics Platform"/>
            <consortium name="The Broad Institute Genome Sequencing Center for Infectious Disease"/>
            <person name="Wu L."/>
            <person name="Ma J."/>
        </authorList>
    </citation>
    <scope>NUCLEOTIDE SEQUENCE [LARGE SCALE GENOMIC DNA]</scope>
    <source>
        <strain evidence="2 3">XZYJ18</strain>
    </source>
</reference>
<evidence type="ECO:0000256" key="1">
    <source>
        <dbReference type="SAM" id="Phobius"/>
    </source>
</evidence>
<name>A0ABD5Q6D3_9EURY</name>